<proteinExistence type="predicted"/>
<sequence>MTEMQEERVLLERMEGLFHRAALDFERARIEEKIGPEKRTAFS</sequence>
<dbReference type="RefSeq" id="WP_023977175.1">
    <property type="nucleotide sequence ID" value="NZ_CBLX010000009.1"/>
</dbReference>
<organism evidence="1 2">
    <name type="scientific">Asaia bogorensis</name>
    <dbReference type="NCBI Taxonomy" id="91915"/>
    <lineage>
        <taxon>Bacteria</taxon>
        <taxon>Pseudomonadati</taxon>
        <taxon>Pseudomonadota</taxon>
        <taxon>Alphaproteobacteria</taxon>
        <taxon>Acetobacterales</taxon>
        <taxon>Acetobacteraceae</taxon>
        <taxon>Asaia</taxon>
    </lineage>
</organism>
<dbReference type="EMBL" id="CBLX010000009">
    <property type="protein sequence ID" value="CDG39639.1"/>
    <property type="molecule type" value="Genomic_DNA"/>
</dbReference>
<comment type="caution">
    <text evidence="1">The sequence shown here is derived from an EMBL/GenBank/DDBJ whole genome shotgun (WGS) entry which is preliminary data.</text>
</comment>
<dbReference type="Proteomes" id="UP000027583">
    <property type="component" value="Unassembled WGS sequence"/>
</dbReference>
<accession>A0A060QEU0</accession>
<name>A0A060QEU0_9PROT</name>
<reference evidence="1 2" key="1">
    <citation type="journal article" date="2014" name="Genome Biol. Evol.">
        <title>Acetic acid bacteria genomes reveal functional traits for adaptation to life in insect guts.</title>
        <authorList>
            <person name="Chouaia B."/>
            <person name="Gaiarsa S."/>
            <person name="Crotti E."/>
            <person name="Comandatore F."/>
            <person name="Degli Esposti M."/>
            <person name="Ricci I."/>
            <person name="Alma A."/>
            <person name="Favia G."/>
            <person name="Bandi C."/>
            <person name="Daffonchio D."/>
        </authorList>
    </citation>
    <scope>NUCLEOTIDE SEQUENCE [LARGE SCALE GENOMIC DNA]</scope>
    <source>
        <strain evidence="1 2">SF2.1</strain>
    </source>
</reference>
<gene>
    <name evidence="1" type="ORF">ASAP_1594</name>
</gene>
<evidence type="ECO:0000313" key="1">
    <source>
        <dbReference type="EMBL" id="CDG39639.1"/>
    </source>
</evidence>
<dbReference type="AlphaFoldDB" id="A0A060QEU0"/>
<evidence type="ECO:0000313" key="2">
    <source>
        <dbReference type="Proteomes" id="UP000027583"/>
    </source>
</evidence>
<reference evidence="1 2" key="2">
    <citation type="journal article" date="2014" name="PLoS ONE">
        <title>Evolution of mitochondria reconstructed from the energy metabolism of living bacteria.</title>
        <authorList>
            <person name="Degli Esposti M."/>
            <person name="Chouaia B."/>
            <person name="Comandatore F."/>
            <person name="Crotti E."/>
            <person name="Sassera D."/>
            <person name="Lievens P.M."/>
            <person name="Daffonchio D."/>
            <person name="Bandi C."/>
        </authorList>
    </citation>
    <scope>NUCLEOTIDE SEQUENCE [LARGE SCALE GENOMIC DNA]</scope>
    <source>
        <strain evidence="1 2">SF2.1</strain>
    </source>
</reference>
<protein>
    <submittedName>
        <fullName evidence="1">Uncharacterized protein</fullName>
    </submittedName>
</protein>